<comment type="caution">
    <text evidence="1">The sequence shown here is derived from an EMBL/GenBank/DDBJ whole genome shotgun (WGS) entry which is preliminary data.</text>
</comment>
<organism evidence="1 2">
    <name type="scientific">Pseudomonas fluorescens</name>
    <dbReference type="NCBI Taxonomy" id="294"/>
    <lineage>
        <taxon>Bacteria</taxon>
        <taxon>Pseudomonadati</taxon>
        <taxon>Pseudomonadota</taxon>
        <taxon>Gammaproteobacteria</taxon>
        <taxon>Pseudomonadales</taxon>
        <taxon>Pseudomonadaceae</taxon>
        <taxon>Pseudomonas</taxon>
    </lineage>
</organism>
<dbReference type="EMBL" id="LACD01000002">
    <property type="protein sequence ID" value="KJZ48699.1"/>
    <property type="molecule type" value="Genomic_DNA"/>
</dbReference>
<proteinExistence type="predicted"/>
<dbReference type="PATRIC" id="fig|294.131.peg.1726"/>
<reference evidence="1 2" key="1">
    <citation type="submission" date="2015-03" db="EMBL/GenBank/DDBJ databases">
        <title>Comparative genomics of Pseudomonas insights into diversity of traits involved in vanlence and defense.</title>
        <authorList>
            <person name="Qin Y."/>
        </authorList>
    </citation>
    <scope>NUCLEOTIDE SEQUENCE [LARGE SCALE GENOMIC DNA]</scope>
    <source>
        <strain evidence="1 2">C3</strain>
    </source>
</reference>
<evidence type="ECO:0000313" key="2">
    <source>
        <dbReference type="Proteomes" id="UP000033500"/>
    </source>
</evidence>
<accession>A0A0F4TX95</accession>
<gene>
    <name evidence="1" type="ORF">VC34_03040</name>
</gene>
<name>A0A0F4TX95_PSEFL</name>
<protein>
    <submittedName>
        <fullName evidence="1">Uncharacterized protein</fullName>
    </submittedName>
</protein>
<evidence type="ECO:0000313" key="1">
    <source>
        <dbReference type="EMBL" id="KJZ48699.1"/>
    </source>
</evidence>
<dbReference type="Proteomes" id="UP000033500">
    <property type="component" value="Unassembled WGS sequence"/>
</dbReference>
<sequence length="80" mass="8590">MSACSSCRASRDTATNPAPQLFEGFGVEQVQDPLCAVSLRMRQWDEQAKEMHVPVMDLGVLTRKAASLLTSDPIPAAGTV</sequence>
<dbReference type="AlphaFoldDB" id="A0A0F4TX95"/>